<dbReference type="Gene3D" id="1.20.1070.10">
    <property type="entry name" value="Rhodopsin 7-helix transmembrane proteins"/>
    <property type="match status" value="1"/>
</dbReference>
<evidence type="ECO:0000256" key="9">
    <source>
        <dbReference type="SAM" id="Phobius"/>
    </source>
</evidence>
<keyword evidence="4 8" id="KW-0297">G-protein coupled receptor</keyword>
<comment type="caution">
    <text evidence="11">The sequence shown here is derived from an EMBL/GenBank/DDBJ whole genome shotgun (WGS) entry which is preliminary data.</text>
</comment>
<evidence type="ECO:0000256" key="4">
    <source>
        <dbReference type="ARBA" id="ARBA00023040"/>
    </source>
</evidence>
<feature type="transmembrane region" description="Helical" evidence="9">
    <location>
        <begin position="172"/>
        <end position="194"/>
    </location>
</feature>
<evidence type="ECO:0000313" key="11">
    <source>
        <dbReference type="EMBL" id="KAK2559993.1"/>
    </source>
</evidence>
<dbReference type="InterPro" id="IPR000276">
    <property type="entry name" value="GPCR_Rhodpsn"/>
</dbReference>
<keyword evidence="5 9" id="KW-0472">Membrane</keyword>
<evidence type="ECO:0000256" key="8">
    <source>
        <dbReference type="RuleBase" id="RU000688"/>
    </source>
</evidence>
<reference evidence="11" key="2">
    <citation type="journal article" date="2023" name="Science">
        <title>Genomic signatures of disease resistance in endangered staghorn corals.</title>
        <authorList>
            <person name="Vollmer S.V."/>
            <person name="Selwyn J.D."/>
            <person name="Despard B.A."/>
            <person name="Roesel C.L."/>
        </authorList>
    </citation>
    <scope>NUCLEOTIDE SEQUENCE</scope>
    <source>
        <strain evidence="11">K2</strain>
    </source>
</reference>
<organism evidence="11 12">
    <name type="scientific">Acropora cervicornis</name>
    <name type="common">Staghorn coral</name>
    <dbReference type="NCBI Taxonomy" id="6130"/>
    <lineage>
        <taxon>Eukaryota</taxon>
        <taxon>Metazoa</taxon>
        <taxon>Cnidaria</taxon>
        <taxon>Anthozoa</taxon>
        <taxon>Hexacorallia</taxon>
        <taxon>Scleractinia</taxon>
        <taxon>Astrocoeniina</taxon>
        <taxon>Acroporidae</taxon>
        <taxon>Acropora</taxon>
    </lineage>
</organism>
<feature type="transmembrane region" description="Helical" evidence="9">
    <location>
        <begin position="270"/>
        <end position="289"/>
    </location>
</feature>
<keyword evidence="12" id="KW-1185">Reference proteome</keyword>
<proteinExistence type="inferred from homology"/>
<comment type="subcellular location">
    <subcellularLocation>
        <location evidence="1">Membrane</location>
        <topology evidence="1">Multi-pass membrane protein</topology>
    </subcellularLocation>
</comment>
<evidence type="ECO:0000256" key="1">
    <source>
        <dbReference type="ARBA" id="ARBA00004141"/>
    </source>
</evidence>
<evidence type="ECO:0000256" key="5">
    <source>
        <dbReference type="ARBA" id="ARBA00023136"/>
    </source>
</evidence>
<dbReference type="CDD" id="cd00637">
    <property type="entry name" value="7tm_classA_rhodopsin-like"/>
    <property type="match status" value="1"/>
</dbReference>
<evidence type="ECO:0000259" key="10">
    <source>
        <dbReference type="PROSITE" id="PS50262"/>
    </source>
</evidence>
<dbReference type="PANTHER" id="PTHR24240">
    <property type="entry name" value="OPSIN"/>
    <property type="match status" value="1"/>
</dbReference>
<name>A0AAD9QEV0_ACRCE</name>
<feature type="transmembrane region" description="Helical" evidence="9">
    <location>
        <begin position="87"/>
        <end position="105"/>
    </location>
</feature>
<keyword evidence="2 8" id="KW-0812">Transmembrane</keyword>
<sequence>MSERTVLSIATESTIFILINITAILGNCFALAAISRNPKLRKMANWYILTLAIADLFVAVTCMPLTVGAAIRGEWVYSDVICEIQGFVFQTWAFFSLTIVAATAVHRYFRVVRPVRFREIFTQTFTVLMVVSCLVLSTAAVVALRFSLDAPFTFGPHFFCTPNFPQQKTRKVAALSVFLGFIAIPSLILLFCYFKVYRAVRRHVILVMPNLRPQQQGQSDKKLTNRVEEIKTTKLVFAIITVFCILWIPLSIIGALYVSDVILPRWGHLMYDYLTFMTAATNPLIYGLMTKSFRAEYALIVRCNKRGHGTPNFG</sequence>
<dbReference type="GO" id="GO:0004930">
    <property type="term" value="F:G protein-coupled receptor activity"/>
    <property type="evidence" value="ECO:0007669"/>
    <property type="project" value="UniProtKB-KW"/>
</dbReference>
<dbReference type="PRINTS" id="PR00237">
    <property type="entry name" value="GPCRRHODOPSN"/>
</dbReference>
<dbReference type="PROSITE" id="PS50262">
    <property type="entry name" value="G_PROTEIN_RECEP_F1_2"/>
    <property type="match status" value="1"/>
</dbReference>
<evidence type="ECO:0000256" key="2">
    <source>
        <dbReference type="ARBA" id="ARBA00022692"/>
    </source>
</evidence>
<dbReference type="AlphaFoldDB" id="A0AAD9QEV0"/>
<reference evidence="11" key="1">
    <citation type="journal article" date="2023" name="G3 (Bethesda)">
        <title>Whole genome assembly and annotation of the endangered Caribbean coral Acropora cervicornis.</title>
        <authorList>
            <person name="Selwyn J.D."/>
            <person name="Vollmer S.V."/>
        </authorList>
    </citation>
    <scope>NUCLEOTIDE SEQUENCE</scope>
    <source>
        <strain evidence="11">K2</strain>
    </source>
</reference>
<protein>
    <submittedName>
        <fullName evidence="11">Melatonin receptor type 1A</fullName>
    </submittedName>
</protein>
<dbReference type="Pfam" id="PF00001">
    <property type="entry name" value="7tm_1"/>
    <property type="match status" value="1"/>
</dbReference>
<keyword evidence="3 9" id="KW-1133">Transmembrane helix</keyword>
<feature type="transmembrane region" description="Helical" evidence="9">
    <location>
        <begin position="46"/>
        <end position="67"/>
    </location>
</feature>
<dbReference type="GO" id="GO:0016020">
    <property type="term" value="C:membrane"/>
    <property type="evidence" value="ECO:0007669"/>
    <property type="project" value="UniProtKB-SubCell"/>
</dbReference>
<evidence type="ECO:0000313" key="12">
    <source>
        <dbReference type="Proteomes" id="UP001249851"/>
    </source>
</evidence>
<feature type="transmembrane region" description="Helical" evidence="9">
    <location>
        <begin position="235"/>
        <end position="258"/>
    </location>
</feature>
<dbReference type="SUPFAM" id="SSF81321">
    <property type="entry name" value="Family A G protein-coupled receptor-like"/>
    <property type="match status" value="1"/>
</dbReference>
<feature type="transmembrane region" description="Helical" evidence="9">
    <location>
        <begin position="15"/>
        <end position="34"/>
    </location>
</feature>
<feature type="transmembrane region" description="Helical" evidence="9">
    <location>
        <begin position="125"/>
        <end position="148"/>
    </location>
</feature>
<keyword evidence="7 8" id="KW-0807">Transducer</keyword>
<accession>A0AAD9QEV0</accession>
<dbReference type="Proteomes" id="UP001249851">
    <property type="component" value="Unassembled WGS sequence"/>
</dbReference>
<comment type="similarity">
    <text evidence="8">Belongs to the G-protein coupled receptor 1 family.</text>
</comment>
<feature type="domain" description="G-protein coupled receptors family 1 profile" evidence="10">
    <location>
        <begin position="26"/>
        <end position="286"/>
    </location>
</feature>
<gene>
    <name evidence="11" type="ORF">P5673_017577</name>
</gene>
<dbReference type="EMBL" id="JARQWQ010000038">
    <property type="protein sequence ID" value="KAK2559993.1"/>
    <property type="molecule type" value="Genomic_DNA"/>
</dbReference>
<dbReference type="InterPro" id="IPR050125">
    <property type="entry name" value="GPCR_opsins"/>
</dbReference>
<evidence type="ECO:0000256" key="7">
    <source>
        <dbReference type="ARBA" id="ARBA00023224"/>
    </source>
</evidence>
<keyword evidence="6 8" id="KW-0675">Receptor</keyword>
<dbReference type="PROSITE" id="PS00237">
    <property type="entry name" value="G_PROTEIN_RECEP_F1_1"/>
    <property type="match status" value="1"/>
</dbReference>
<evidence type="ECO:0000256" key="6">
    <source>
        <dbReference type="ARBA" id="ARBA00023170"/>
    </source>
</evidence>
<dbReference type="InterPro" id="IPR017452">
    <property type="entry name" value="GPCR_Rhodpsn_7TM"/>
</dbReference>
<evidence type="ECO:0000256" key="3">
    <source>
        <dbReference type="ARBA" id="ARBA00022989"/>
    </source>
</evidence>